<evidence type="ECO:0000313" key="1">
    <source>
        <dbReference type="EMBL" id="CAK9317918.1"/>
    </source>
</evidence>
<organism evidence="1 2">
    <name type="scientific">Citrullus colocynthis</name>
    <name type="common">colocynth</name>
    <dbReference type="NCBI Taxonomy" id="252529"/>
    <lineage>
        <taxon>Eukaryota</taxon>
        <taxon>Viridiplantae</taxon>
        <taxon>Streptophyta</taxon>
        <taxon>Embryophyta</taxon>
        <taxon>Tracheophyta</taxon>
        <taxon>Spermatophyta</taxon>
        <taxon>Magnoliopsida</taxon>
        <taxon>eudicotyledons</taxon>
        <taxon>Gunneridae</taxon>
        <taxon>Pentapetalae</taxon>
        <taxon>rosids</taxon>
        <taxon>fabids</taxon>
        <taxon>Cucurbitales</taxon>
        <taxon>Cucurbitaceae</taxon>
        <taxon>Benincaseae</taxon>
        <taxon>Citrullus</taxon>
    </lineage>
</organism>
<evidence type="ECO:0000313" key="2">
    <source>
        <dbReference type="Proteomes" id="UP001642487"/>
    </source>
</evidence>
<feature type="non-terminal residue" evidence="1">
    <location>
        <position position="1"/>
    </location>
</feature>
<accession>A0ABP0YFZ1</accession>
<protein>
    <submittedName>
        <fullName evidence="1">Uncharacterized protein</fullName>
    </submittedName>
</protein>
<name>A0ABP0YFZ1_9ROSI</name>
<proteinExistence type="predicted"/>
<dbReference type="EMBL" id="OZ021737">
    <property type="protein sequence ID" value="CAK9317918.1"/>
    <property type="molecule type" value="Genomic_DNA"/>
</dbReference>
<reference evidence="1 2" key="1">
    <citation type="submission" date="2024-03" db="EMBL/GenBank/DDBJ databases">
        <authorList>
            <person name="Gkanogiannis A."/>
            <person name="Becerra Lopez-Lavalle L."/>
        </authorList>
    </citation>
    <scope>NUCLEOTIDE SEQUENCE [LARGE SCALE GENOMIC DNA]</scope>
</reference>
<dbReference type="Proteomes" id="UP001642487">
    <property type="component" value="Chromosome 3"/>
</dbReference>
<sequence>HTTLSFSFSLSPIVYATEHLPHRPLFLPFVIRPRWLQFCRSIAVAFPERRSGLSSLQLSFAHPLSLVGALVGISSSFKSPVSPCVLPWVSAAFLRWFLLINR</sequence>
<keyword evidence="2" id="KW-1185">Reference proteome</keyword>
<gene>
    <name evidence="1" type="ORF">CITCOLO1_LOCUS9869</name>
</gene>